<dbReference type="EMBL" id="CP075584">
    <property type="protein sequence ID" value="WBM78844.1"/>
    <property type="molecule type" value="Genomic_DNA"/>
</dbReference>
<proteinExistence type="predicted"/>
<dbReference type="Proteomes" id="UP001212421">
    <property type="component" value="Chromosome"/>
</dbReference>
<gene>
    <name evidence="2" type="ORF">KIV56_09500</name>
</gene>
<sequence length="170" mass="17363">MVPSAPPPRMPVMQAPSTASVTDTLVAAVAAVVPLAAAKPKTVTQRPTETSVSTPVTVAVIVVAAVYDTAVWVLESCTWRIPAATAAMVPLMPASAGAPVDAGAAEEAGTAAVLAPAAQPVRSSTPPRASRTPKLVAKRVVGRVRVMRSPMDVKQDVKLRLKRMPAAGSA</sequence>
<feature type="region of interest" description="Disordered" evidence="1">
    <location>
        <begin position="116"/>
        <end position="135"/>
    </location>
</feature>
<name>A0ABY7N8L5_9MICO</name>
<accession>A0ABY7N8L5</accession>
<keyword evidence="3" id="KW-1185">Reference proteome</keyword>
<dbReference type="RefSeq" id="WP_281533324.1">
    <property type="nucleotide sequence ID" value="NZ_CP075584.1"/>
</dbReference>
<evidence type="ECO:0000256" key="1">
    <source>
        <dbReference type="SAM" id="MobiDB-lite"/>
    </source>
</evidence>
<protein>
    <submittedName>
        <fullName evidence="2">Uncharacterized protein</fullName>
    </submittedName>
</protein>
<organism evidence="2 3">
    <name type="scientific">Cryobacterium breve</name>
    <dbReference type="NCBI Taxonomy" id="1259258"/>
    <lineage>
        <taxon>Bacteria</taxon>
        <taxon>Bacillati</taxon>
        <taxon>Actinomycetota</taxon>
        <taxon>Actinomycetes</taxon>
        <taxon>Micrococcales</taxon>
        <taxon>Microbacteriaceae</taxon>
        <taxon>Cryobacterium</taxon>
    </lineage>
</organism>
<evidence type="ECO:0000313" key="3">
    <source>
        <dbReference type="Proteomes" id="UP001212421"/>
    </source>
</evidence>
<reference evidence="2 3" key="1">
    <citation type="submission" date="2021-05" db="EMBL/GenBank/DDBJ databases">
        <authorList>
            <person name="Kumar R."/>
            <person name="Kumar A."/>
            <person name="Mukhia S."/>
        </authorList>
    </citation>
    <scope>NUCLEOTIDE SEQUENCE [LARGE SCALE GENOMIC DNA]</scope>
    <source>
        <strain evidence="2 3">ERMR7:08</strain>
    </source>
</reference>
<evidence type="ECO:0000313" key="2">
    <source>
        <dbReference type="EMBL" id="WBM78844.1"/>
    </source>
</evidence>